<accession>A0ABR2SS71</accession>
<evidence type="ECO:0000256" key="1">
    <source>
        <dbReference type="SAM" id="MobiDB-lite"/>
    </source>
</evidence>
<name>A0ABR2SS71_9ROSI</name>
<protein>
    <submittedName>
        <fullName evidence="2">Uncharacterized protein</fullName>
    </submittedName>
</protein>
<reference evidence="2 3" key="1">
    <citation type="journal article" date="2024" name="G3 (Bethesda)">
        <title>Genome assembly of Hibiscus sabdariffa L. provides insights into metabolisms of medicinal natural products.</title>
        <authorList>
            <person name="Kim T."/>
        </authorList>
    </citation>
    <scope>NUCLEOTIDE SEQUENCE [LARGE SCALE GENOMIC DNA]</scope>
    <source>
        <strain evidence="2">TK-2024</strain>
        <tissue evidence="2">Old leaves</tissue>
    </source>
</reference>
<comment type="caution">
    <text evidence="2">The sequence shown here is derived from an EMBL/GenBank/DDBJ whole genome shotgun (WGS) entry which is preliminary data.</text>
</comment>
<sequence length="91" mass="10081">MSAEKYALAGPVVSAETSPLSSGWSRSSRHMNNPREPLYAFDPEIEKNSVQTQKRNQSANGRSHWSEPSRRAKSTHPSNQAATTSPSRRIT</sequence>
<keyword evidence="3" id="KW-1185">Reference proteome</keyword>
<dbReference type="Proteomes" id="UP001396334">
    <property type="component" value="Unassembled WGS sequence"/>
</dbReference>
<feature type="compositionally biased region" description="Polar residues" evidence="1">
    <location>
        <begin position="75"/>
        <end position="91"/>
    </location>
</feature>
<organism evidence="2 3">
    <name type="scientific">Hibiscus sabdariffa</name>
    <name type="common">roselle</name>
    <dbReference type="NCBI Taxonomy" id="183260"/>
    <lineage>
        <taxon>Eukaryota</taxon>
        <taxon>Viridiplantae</taxon>
        <taxon>Streptophyta</taxon>
        <taxon>Embryophyta</taxon>
        <taxon>Tracheophyta</taxon>
        <taxon>Spermatophyta</taxon>
        <taxon>Magnoliopsida</taxon>
        <taxon>eudicotyledons</taxon>
        <taxon>Gunneridae</taxon>
        <taxon>Pentapetalae</taxon>
        <taxon>rosids</taxon>
        <taxon>malvids</taxon>
        <taxon>Malvales</taxon>
        <taxon>Malvaceae</taxon>
        <taxon>Malvoideae</taxon>
        <taxon>Hibiscus</taxon>
    </lineage>
</organism>
<evidence type="ECO:0000313" key="3">
    <source>
        <dbReference type="Proteomes" id="UP001396334"/>
    </source>
</evidence>
<feature type="compositionally biased region" description="Polar residues" evidence="1">
    <location>
        <begin position="48"/>
        <end position="63"/>
    </location>
</feature>
<feature type="region of interest" description="Disordered" evidence="1">
    <location>
        <begin position="1"/>
        <end position="91"/>
    </location>
</feature>
<proteinExistence type="predicted"/>
<dbReference type="EMBL" id="JBBPBN010000012">
    <property type="protein sequence ID" value="KAK9028110.1"/>
    <property type="molecule type" value="Genomic_DNA"/>
</dbReference>
<evidence type="ECO:0000313" key="2">
    <source>
        <dbReference type="EMBL" id="KAK9028110.1"/>
    </source>
</evidence>
<gene>
    <name evidence="2" type="ORF">V6N11_067924</name>
</gene>